<dbReference type="KEGG" id="fuv:JR347_00725"/>
<dbReference type="EMBL" id="CP070608">
    <property type="protein sequence ID" value="QSE97643.1"/>
    <property type="molecule type" value="Genomic_DNA"/>
</dbReference>
<dbReference type="RefSeq" id="WP_205722152.1">
    <property type="nucleotide sequence ID" value="NZ_CP070608.1"/>
</dbReference>
<accession>A0A974WH71</accession>
<protein>
    <submittedName>
        <fullName evidence="1">DUF2851 family protein</fullName>
    </submittedName>
</protein>
<dbReference type="AlphaFoldDB" id="A0A974WH71"/>
<organism evidence="1 2">
    <name type="scientific">Fulvivirga lutea</name>
    <dbReference type="NCBI Taxonomy" id="2810512"/>
    <lineage>
        <taxon>Bacteria</taxon>
        <taxon>Pseudomonadati</taxon>
        <taxon>Bacteroidota</taxon>
        <taxon>Cytophagia</taxon>
        <taxon>Cytophagales</taxon>
        <taxon>Fulvivirgaceae</taxon>
        <taxon>Fulvivirga</taxon>
    </lineage>
</organism>
<evidence type="ECO:0000313" key="2">
    <source>
        <dbReference type="Proteomes" id="UP000662783"/>
    </source>
</evidence>
<dbReference type="InterPro" id="IPR021272">
    <property type="entry name" value="DUF2851"/>
</dbReference>
<reference evidence="1" key="1">
    <citation type="submission" date="2021-02" db="EMBL/GenBank/DDBJ databases">
        <title>Fulvivirga sp. S481 isolated from sea water.</title>
        <authorList>
            <person name="Bae S.S."/>
            <person name="Baek K."/>
        </authorList>
    </citation>
    <scope>NUCLEOTIDE SEQUENCE</scope>
    <source>
        <strain evidence="1">S481</strain>
    </source>
</reference>
<evidence type="ECO:0000313" key="1">
    <source>
        <dbReference type="EMBL" id="QSE97643.1"/>
    </source>
</evidence>
<keyword evidence="2" id="KW-1185">Reference proteome</keyword>
<dbReference type="Proteomes" id="UP000662783">
    <property type="component" value="Chromosome"/>
</dbReference>
<dbReference type="Pfam" id="PF11013">
    <property type="entry name" value="DUF2851"/>
    <property type="match status" value="1"/>
</dbReference>
<gene>
    <name evidence="1" type="ORF">JR347_00725</name>
</gene>
<proteinExistence type="predicted"/>
<sequence>MQEAFLHYVWKHQYFDKSALATSDGQNLIIFTTGFHNSDAGPDFKEARIKIDDIEWSGSVELHVKSSNWYDHEHQNDVAYEDVILHVVWENDKEVQRKDGSVIPVVELKSKVDLNLVTRYKSLIQSNGIGIPCEDSFANVEEITKFSMLDKLLVERLKLKSSEILSILKSTNGDWEETAYRCLFQSFGLKVNKEPFGNLAKELPFRLIKKHNQSIEDIEALLFGTAGFLNEASDDLYFKELKTRFNFLSNKYQLDPSLNTAHWKFLRLRPANFPTIRLGQLAAILKDTQSIFQEFINTSDIEQLVKWLRTTPGVYWQSHYHFNKKSKTKNSGIGKSTFDLIVINTIAPLLVAYGQTVDDYHFTERAVTLLEELKPESNRLTKVYSDLGLKPKNAADSQGMIQLYNHYCTKRKCLSCSIGHSILAEA</sequence>
<name>A0A974WH71_9BACT</name>